<dbReference type="PANTHER" id="PTHR10000:SF8">
    <property type="entry name" value="HAD SUPERFAMILY HYDROLASE-LIKE, TYPE 3"/>
    <property type="match status" value="1"/>
</dbReference>
<keyword evidence="2" id="KW-1185">Reference proteome</keyword>
<evidence type="ECO:0000313" key="1">
    <source>
        <dbReference type="EMBL" id="RDY33245.1"/>
    </source>
</evidence>
<dbReference type="Proteomes" id="UP000216411">
    <property type="component" value="Unassembled WGS sequence"/>
</dbReference>
<dbReference type="GO" id="GO:0000287">
    <property type="term" value="F:magnesium ion binding"/>
    <property type="evidence" value="ECO:0007669"/>
    <property type="project" value="TreeGrafter"/>
</dbReference>
<dbReference type="GO" id="GO:0005829">
    <property type="term" value="C:cytosol"/>
    <property type="evidence" value="ECO:0007669"/>
    <property type="project" value="TreeGrafter"/>
</dbReference>
<reference evidence="1 2" key="1">
    <citation type="journal article" date="2017" name="Genome Announc.">
        <title>Draft Genome Sequence of a Sporulating and Motile Strain of Lachnotalea glycerini Isolated from Water in Quebec City, Canada.</title>
        <authorList>
            <person name="Maheux A.F."/>
            <person name="Boudreau D.K."/>
            <person name="Berube E."/>
            <person name="Boissinot M."/>
            <person name="Raymond F."/>
            <person name="Brodeur S."/>
            <person name="Corbeil J."/>
            <person name="Isabel S."/>
            <person name="Omar R.F."/>
            <person name="Bergeron M.G."/>
        </authorList>
    </citation>
    <scope>NUCLEOTIDE SEQUENCE [LARGE SCALE GENOMIC DNA]</scope>
    <source>
        <strain evidence="1 2">CCRI-19302</strain>
    </source>
</reference>
<dbReference type="Gene3D" id="3.40.50.1000">
    <property type="entry name" value="HAD superfamily/HAD-like"/>
    <property type="match status" value="1"/>
</dbReference>
<keyword evidence="1" id="KW-0378">Hydrolase</keyword>
<dbReference type="RefSeq" id="WP_094379843.1">
    <property type="nucleotide sequence ID" value="NZ_NOKA02000001.1"/>
</dbReference>
<dbReference type="InterPro" id="IPR000150">
    <property type="entry name" value="Cof"/>
</dbReference>
<gene>
    <name evidence="1" type="ORF">CG710_001605</name>
</gene>
<dbReference type="InterPro" id="IPR036412">
    <property type="entry name" value="HAD-like_sf"/>
</dbReference>
<dbReference type="Pfam" id="PF08282">
    <property type="entry name" value="Hydrolase_3"/>
    <property type="match status" value="1"/>
</dbReference>
<dbReference type="PANTHER" id="PTHR10000">
    <property type="entry name" value="PHOSPHOSERINE PHOSPHATASE"/>
    <property type="match status" value="1"/>
</dbReference>
<name>A0A371JKJ4_9FIRM</name>
<dbReference type="AlphaFoldDB" id="A0A371JKJ4"/>
<organism evidence="1 2">
    <name type="scientific">Lachnotalea glycerini</name>
    <dbReference type="NCBI Taxonomy" id="1763509"/>
    <lineage>
        <taxon>Bacteria</taxon>
        <taxon>Bacillati</taxon>
        <taxon>Bacillota</taxon>
        <taxon>Clostridia</taxon>
        <taxon>Lachnospirales</taxon>
        <taxon>Lachnospiraceae</taxon>
        <taxon>Lachnotalea</taxon>
    </lineage>
</organism>
<dbReference type="GO" id="GO:0016791">
    <property type="term" value="F:phosphatase activity"/>
    <property type="evidence" value="ECO:0007669"/>
    <property type="project" value="TreeGrafter"/>
</dbReference>
<sequence>MSRKLLALDLDGTAVCDDYSMGEETKKAIAYARSLGHILVFVTGRRDVDMLTMGRDQWCVDYHLLNTGGKIFRCRDKVVLYNELIEPKVCKRLINHCFQQGLQLQIYSGLTWQVTCMTEQTMEYAKAVGVIPKVIHSLEETDWQNGLEGFMASSDWDGVAKFIDAHLPQIYYINSEPGCIDIMASRVSKWNGIVKLAKHLGIRHEDIITVGNYYNDIEMIQYAAVGIAVANSLKPVKEKANYITQKDNNHDAVAEIIFRMLNHEFDIE</sequence>
<dbReference type="OrthoDB" id="9781413at2"/>
<accession>A0A371JKJ4</accession>
<dbReference type="EMBL" id="NOKA02000001">
    <property type="protein sequence ID" value="RDY33245.1"/>
    <property type="molecule type" value="Genomic_DNA"/>
</dbReference>
<dbReference type="Gene3D" id="3.30.1240.10">
    <property type="match status" value="1"/>
</dbReference>
<evidence type="ECO:0000313" key="2">
    <source>
        <dbReference type="Proteomes" id="UP000216411"/>
    </source>
</evidence>
<dbReference type="NCBIfam" id="TIGR00099">
    <property type="entry name" value="Cof-subfamily"/>
    <property type="match status" value="1"/>
</dbReference>
<protein>
    <submittedName>
        <fullName evidence="1">Cof-type HAD-IIB family hydrolase</fullName>
    </submittedName>
</protein>
<dbReference type="SUPFAM" id="SSF56784">
    <property type="entry name" value="HAD-like"/>
    <property type="match status" value="1"/>
</dbReference>
<comment type="caution">
    <text evidence="1">The sequence shown here is derived from an EMBL/GenBank/DDBJ whole genome shotgun (WGS) entry which is preliminary data.</text>
</comment>
<proteinExistence type="predicted"/>
<dbReference type="InterPro" id="IPR023214">
    <property type="entry name" value="HAD_sf"/>
</dbReference>